<dbReference type="Pfam" id="PF00126">
    <property type="entry name" value="HTH_1"/>
    <property type="match status" value="1"/>
</dbReference>
<dbReference type="SUPFAM" id="SSF53850">
    <property type="entry name" value="Periplasmic binding protein-like II"/>
    <property type="match status" value="1"/>
</dbReference>
<gene>
    <name evidence="6" type="ORF">SM757_31505</name>
</gene>
<reference evidence="6 7" key="1">
    <citation type="submission" date="2023-11" db="EMBL/GenBank/DDBJ databases">
        <title>Draft genome of Azohydromonas lata strain H1 (DSM1123), a polyhydroxyalkanoate producer.</title>
        <authorList>
            <person name="Traversa D."/>
            <person name="D'Addabbo P."/>
            <person name="Pazzani C."/>
            <person name="Manzari C."/>
            <person name="Chiara M."/>
            <person name="Scrascia M."/>
        </authorList>
    </citation>
    <scope>NUCLEOTIDE SEQUENCE [LARGE SCALE GENOMIC DNA]</scope>
    <source>
        <strain evidence="6 7">H1</strain>
    </source>
</reference>
<evidence type="ECO:0000256" key="4">
    <source>
        <dbReference type="ARBA" id="ARBA00023163"/>
    </source>
</evidence>
<dbReference type="Gene3D" id="3.40.190.290">
    <property type="match status" value="1"/>
</dbReference>
<dbReference type="InterPro" id="IPR005119">
    <property type="entry name" value="LysR_subst-bd"/>
</dbReference>
<accession>A0ABU5IQD2</accession>
<evidence type="ECO:0000256" key="2">
    <source>
        <dbReference type="ARBA" id="ARBA00023015"/>
    </source>
</evidence>
<dbReference type="PRINTS" id="PR00039">
    <property type="entry name" value="HTHLYSR"/>
</dbReference>
<name>A0ABU5IQD2_9BURK</name>
<sequence>MKDNRLLEMRVFRAVAEAGGFTAAALTLGVSQPFVSQTLNALERRLGVQLLHRSTRTQRLTAEGEAYLAACRRVMEEIDLAESTVASPEPAGELRVTVPRAFGSDQIVPRLPGFMAAYPAISVQLQLSDTVTNLLEENFDVAIRMGRLQDSSLMSRRLCALQRIVVASPDYVARHGPPVTPQGLERHNCLMWLPPAEHLNRWPFMIQGQRQELAVKGSFRSSDGTALFQMCVAGMGVMRLAEHLAVPALRSGQLQPLLADYQAADDTAIHAVFLAERRLVPRIRAFVDYFTSAFATPPWAA</sequence>
<dbReference type="CDD" id="cd08422">
    <property type="entry name" value="PBP2_CrgA_like"/>
    <property type="match status" value="1"/>
</dbReference>
<dbReference type="PANTHER" id="PTHR30537">
    <property type="entry name" value="HTH-TYPE TRANSCRIPTIONAL REGULATOR"/>
    <property type="match status" value="1"/>
</dbReference>
<dbReference type="InterPro" id="IPR036390">
    <property type="entry name" value="WH_DNA-bd_sf"/>
</dbReference>
<dbReference type="EMBL" id="JAXOJX010000097">
    <property type="protein sequence ID" value="MDZ5461108.1"/>
    <property type="molecule type" value="Genomic_DNA"/>
</dbReference>
<keyword evidence="4" id="KW-0804">Transcription</keyword>
<evidence type="ECO:0000313" key="6">
    <source>
        <dbReference type="EMBL" id="MDZ5461108.1"/>
    </source>
</evidence>
<keyword evidence="2" id="KW-0805">Transcription regulation</keyword>
<proteinExistence type="inferred from homology"/>
<comment type="similarity">
    <text evidence="1">Belongs to the LysR transcriptional regulatory family.</text>
</comment>
<dbReference type="Proteomes" id="UP001293718">
    <property type="component" value="Unassembled WGS sequence"/>
</dbReference>
<dbReference type="InterPro" id="IPR036388">
    <property type="entry name" value="WH-like_DNA-bd_sf"/>
</dbReference>
<evidence type="ECO:0000313" key="7">
    <source>
        <dbReference type="Proteomes" id="UP001293718"/>
    </source>
</evidence>
<evidence type="ECO:0000256" key="1">
    <source>
        <dbReference type="ARBA" id="ARBA00009437"/>
    </source>
</evidence>
<dbReference type="Pfam" id="PF03466">
    <property type="entry name" value="LysR_substrate"/>
    <property type="match status" value="1"/>
</dbReference>
<evidence type="ECO:0000259" key="5">
    <source>
        <dbReference type="PROSITE" id="PS50931"/>
    </source>
</evidence>
<dbReference type="InterPro" id="IPR000847">
    <property type="entry name" value="LysR_HTH_N"/>
</dbReference>
<dbReference type="PANTHER" id="PTHR30537:SF5">
    <property type="entry name" value="HTH-TYPE TRANSCRIPTIONAL ACTIVATOR TTDR-RELATED"/>
    <property type="match status" value="1"/>
</dbReference>
<dbReference type="PROSITE" id="PS50931">
    <property type="entry name" value="HTH_LYSR"/>
    <property type="match status" value="1"/>
</dbReference>
<keyword evidence="3" id="KW-0238">DNA-binding</keyword>
<dbReference type="InterPro" id="IPR058163">
    <property type="entry name" value="LysR-type_TF_proteobact-type"/>
</dbReference>
<evidence type="ECO:0000256" key="3">
    <source>
        <dbReference type="ARBA" id="ARBA00023125"/>
    </source>
</evidence>
<organism evidence="6 7">
    <name type="scientific">Azohydromonas lata</name>
    <dbReference type="NCBI Taxonomy" id="45677"/>
    <lineage>
        <taxon>Bacteria</taxon>
        <taxon>Pseudomonadati</taxon>
        <taxon>Pseudomonadota</taxon>
        <taxon>Betaproteobacteria</taxon>
        <taxon>Burkholderiales</taxon>
        <taxon>Sphaerotilaceae</taxon>
        <taxon>Azohydromonas</taxon>
    </lineage>
</organism>
<feature type="domain" description="HTH lysR-type" evidence="5">
    <location>
        <begin position="9"/>
        <end position="61"/>
    </location>
</feature>
<protein>
    <submittedName>
        <fullName evidence="6">LysR substrate-binding domain-containing protein</fullName>
    </submittedName>
</protein>
<comment type="caution">
    <text evidence="6">The sequence shown here is derived from an EMBL/GenBank/DDBJ whole genome shotgun (WGS) entry which is preliminary data.</text>
</comment>
<dbReference type="Gene3D" id="1.10.10.10">
    <property type="entry name" value="Winged helix-like DNA-binding domain superfamily/Winged helix DNA-binding domain"/>
    <property type="match status" value="1"/>
</dbReference>
<keyword evidence="7" id="KW-1185">Reference proteome</keyword>
<dbReference type="RefSeq" id="WP_322468370.1">
    <property type="nucleotide sequence ID" value="NZ_JAXOJX010000097.1"/>
</dbReference>
<dbReference type="SUPFAM" id="SSF46785">
    <property type="entry name" value="Winged helix' DNA-binding domain"/>
    <property type="match status" value="1"/>
</dbReference>